<comment type="caution">
    <text evidence="9">The sequence shown here is derived from an EMBL/GenBank/DDBJ whole genome shotgun (WGS) entry which is preliminary data.</text>
</comment>
<keyword evidence="5 8" id="KW-0812">Transmembrane</keyword>
<comment type="subcellular location">
    <subcellularLocation>
        <location evidence="1">Cell membrane</location>
        <topology evidence="1">Multi-pass membrane protein</topology>
    </subcellularLocation>
</comment>
<organism evidence="9 10">
    <name type="scientific">Levilactobacillus bambusae</name>
    <dbReference type="NCBI Taxonomy" id="2024736"/>
    <lineage>
        <taxon>Bacteria</taxon>
        <taxon>Bacillati</taxon>
        <taxon>Bacillota</taxon>
        <taxon>Bacilli</taxon>
        <taxon>Lactobacillales</taxon>
        <taxon>Lactobacillaceae</taxon>
        <taxon>Levilactobacillus</taxon>
    </lineage>
</organism>
<evidence type="ECO:0000313" key="9">
    <source>
        <dbReference type="EMBL" id="PWF99789.1"/>
    </source>
</evidence>
<keyword evidence="3" id="KW-0813">Transport</keyword>
<evidence type="ECO:0000256" key="1">
    <source>
        <dbReference type="ARBA" id="ARBA00004651"/>
    </source>
</evidence>
<evidence type="ECO:0000256" key="3">
    <source>
        <dbReference type="ARBA" id="ARBA00022448"/>
    </source>
</evidence>
<dbReference type="NCBIfam" id="TIGR01528">
    <property type="entry name" value="NMN_trans_PnuC"/>
    <property type="match status" value="1"/>
</dbReference>
<feature type="transmembrane region" description="Helical" evidence="8">
    <location>
        <begin position="65"/>
        <end position="84"/>
    </location>
</feature>
<dbReference type="InterPro" id="IPR006419">
    <property type="entry name" value="NMN_transpt_PnuC"/>
</dbReference>
<dbReference type="GO" id="GO:0034257">
    <property type="term" value="F:nicotinamide riboside transmembrane transporter activity"/>
    <property type="evidence" value="ECO:0007669"/>
    <property type="project" value="InterPro"/>
</dbReference>
<evidence type="ECO:0000256" key="6">
    <source>
        <dbReference type="ARBA" id="ARBA00022989"/>
    </source>
</evidence>
<dbReference type="RefSeq" id="WP_109250644.1">
    <property type="nucleotide sequence ID" value="NZ_QCXQ01000003.1"/>
</dbReference>
<keyword evidence="10" id="KW-1185">Reference proteome</keyword>
<evidence type="ECO:0000256" key="2">
    <source>
        <dbReference type="ARBA" id="ARBA00006669"/>
    </source>
</evidence>
<evidence type="ECO:0000256" key="4">
    <source>
        <dbReference type="ARBA" id="ARBA00022475"/>
    </source>
</evidence>
<dbReference type="AlphaFoldDB" id="A0A2V1N0B7"/>
<keyword evidence="6 8" id="KW-1133">Transmembrane helix</keyword>
<proteinExistence type="inferred from homology"/>
<dbReference type="PANTHER" id="PTHR36122">
    <property type="entry name" value="NICOTINAMIDE RIBOSIDE TRANSPORTER PNUC"/>
    <property type="match status" value="1"/>
</dbReference>
<reference evidence="9 10" key="1">
    <citation type="journal article" date="2018" name="Int. J. Syst. Evol. Microbiol.">
        <title>Lactobacillus bambusae sp. nov., isolated from a traditional fermented Ma-bamboo shoots of Taiwan.</title>
        <authorList>
            <person name="Wang L.-T."/>
        </authorList>
    </citation>
    <scope>NUCLEOTIDE SEQUENCE [LARGE SCALE GENOMIC DNA]</scope>
    <source>
        <strain evidence="9 10">BS-W1</strain>
    </source>
</reference>
<dbReference type="OrthoDB" id="2243757at2"/>
<dbReference type="GO" id="GO:0005886">
    <property type="term" value="C:plasma membrane"/>
    <property type="evidence" value="ECO:0007669"/>
    <property type="project" value="UniProtKB-SubCell"/>
</dbReference>
<protein>
    <submittedName>
        <fullName evidence="9">Nicotinamide mononucleotide transporter</fullName>
    </submittedName>
</protein>
<evidence type="ECO:0000313" key="10">
    <source>
        <dbReference type="Proteomes" id="UP000245080"/>
    </source>
</evidence>
<accession>A0A2V1N0B7</accession>
<keyword evidence="4" id="KW-1003">Cell membrane</keyword>
<sequence length="268" mass="29683">MQNSEQHGHTFSDSQDVEDIALTSVLKPSWYIEQMKGWTKGSYILLVIGLVIIIGTTFLSPITPISLVTMFAAVLGFTCTISITNTKPLNGVFGLVSALIYIVVAFTAKNYSDMLLQAVYIVLLDIPVLMMPGWAKNVGSRVRQIKDTPHAGRTWALFALFFIVVLGALYGFEASFTDSPRPFIDALSAAIGVTGALLTTLRYSDTYYFWLAQGIMSVVLWGITALQGGANWVLFITYLLYLSNDFIALFDKGVAWFHKETMENDMLE</sequence>
<dbReference type="EMBL" id="QCXQ01000003">
    <property type="protein sequence ID" value="PWF99789.1"/>
    <property type="molecule type" value="Genomic_DNA"/>
</dbReference>
<comment type="similarity">
    <text evidence="2">Belongs to the nicotinamide ribonucleoside (NR) uptake permease (TC 4.B.1) family.</text>
</comment>
<feature type="transmembrane region" description="Helical" evidence="8">
    <location>
        <begin position="155"/>
        <end position="172"/>
    </location>
</feature>
<feature type="transmembrane region" description="Helical" evidence="8">
    <location>
        <begin position="184"/>
        <end position="201"/>
    </location>
</feature>
<dbReference type="Pfam" id="PF04973">
    <property type="entry name" value="NMN_transporter"/>
    <property type="match status" value="1"/>
</dbReference>
<keyword evidence="7 8" id="KW-0472">Membrane</keyword>
<feature type="transmembrane region" description="Helical" evidence="8">
    <location>
        <begin position="91"/>
        <end position="108"/>
    </location>
</feature>
<evidence type="ECO:0000256" key="5">
    <source>
        <dbReference type="ARBA" id="ARBA00022692"/>
    </source>
</evidence>
<evidence type="ECO:0000256" key="8">
    <source>
        <dbReference type="SAM" id="Phobius"/>
    </source>
</evidence>
<name>A0A2V1N0B7_9LACO</name>
<feature type="transmembrane region" description="Helical" evidence="8">
    <location>
        <begin position="41"/>
        <end position="59"/>
    </location>
</feature>
<feature type="transmembrane region" description="Helical" evidence="8">
    <location>
        <begin position="114"/>
        <end position="134"/>
    </location>
</feature>
<gene>
    <name evidence="9" type="ORF">DCM90_06930</name>
</gene>
<dbReference type="PANTHER" id="PTHR36122:SF2">
    <property type="entry name" value="NICOTINAMIDE RIBOSIDE TRANSPORTER PNUC"/>
    <property type="match status" value="1"/>
</dbReference>
<dbReference type="Proteomes" id="UP000245080">
    <property type="component" value="Unassembled WGS sequence"/>
</dbReference>
<evidence type="ECO:0000256" key="7">
    <source>
        <dbReference type="ARBA" id="ARBA00023136"/>
    </source>
</evidence>